<evidence type="ECO:0008006" key="5">
    <source>
        <dbReference type="Google" id="ProtNLM"/>
    </source>
</evidence>
<name>A0ABQ9FCI6_TEGGR</name>
<dbReference type="PANTHER" id="PTHR28588:SF1">
    <property type="entry name" value="HAUS AUGMIN-LIKE COMPLEX SUBUNIT 5"/>
    <property type="match status" value="1"/>
</dbReference>
<dbReference type="InterPro" id="IPR029131">
    <property type="entry name" value="HAUS5"/>
</dbReference>
<feature type="compositionally biased region" description="Basic and acidic residues" evidence="2">
    <location>
        <begin position="198"/>
        <end position="217"/>
    </location>
</feature>
<evidence type="ECO:0000256" key="2">
    <source>
        <dbReference type="SAM" id="MobiDB-lite"/>
    </source>
</evidence>
<keyword evidence="4" id="KW-1185">Reference proteome</keyword>
<organism evidence="3 4">
    <name type="scientific">Tegillarca granosa</name>
    <name type="common">Malaysian cockle</name>
    <name type="synonym">Anadara granosa</name>
    <dbReference type="NCBI Taxonomy" id="220873"/>
    <lineage>
        <taxon>Eukaryota</taxon>
        <taxon>Metazoa</taxon>
        <taxon>Spiralia</taxon>
        <taxon>Lophotrochozoa</taxon>
        <taxon>Mollusca</taxon>
        <taxon>Bivalvia</taxon>
        <taxon>Autobranchia</taxon>
        <taxon>Pteriomorphia</taxon>
        <taxon>Arcoida</taxon>
        <taxon>Arcoidea</taxon>
        <taxon>Arcidae</taxon>
        <taxon>Tegillarca</taxon>
    </lineage>
</organism>
<dbReference type="Pfam" id="PF14817">
    <property type="entry name" value="HAUS5"/>
    <property type="match status" value="1"/>
</dbReference>
<accession>A0ABQ9FCI6</accession>
<keyword evidence="1" id="KW-0175">Coiled coil</keyword>
<dbReference type="Proteomes" id="UP001217089">
    <property type="component" value="Unassembled WGS sequence"/>
</dbReference>
<feature type="coiled-coil region" evidence="1">
    <location>
        <begin position="451"/>
        <end position="478"/>
    </location>
</feature>
<dbReference type="EMBL" id="JARBDR010000376">
    <property type="protein sequence ID" value="KAJ8313365.1"/>
    <property type="molecule type" value="Genomic_DNA"/>
</dbReference>
<evidence type="ECO:0000256" key="1">
    <source>
        <dbReference type="SAM" id="Coils"/>
    </source>
</evidence>
<sequence length="689" mass="80536">MNLLIAMATDKHPADITTQLHRWAIEEMHFHPQGRNVNTKLPTQDDFKEICRGKMVDIWKFVIGQAHSVQKVKQVQGNLALKQRNTKSYKVRYKSGESYNSEKAELLKRRAQLSGEITSVLTDISHVENDLDRIGKEILETETDYEKHKYDIDDIRRRTTLCQMFSQQCMDTVKEYEEFTNRINRKVDHVIQRSKKSTESEEYYSRKKSSTEDDHYSDQSGLETKCARNIRETCQYVGSFLNQVLQGSFGTDKTEFQRKRDVLWTEVEKVLSEFSVLQICSALITNTQDTTINLHEMTTKIDIRKDAENLRFKYEKSGHFTDVSSPPTLLKSVHQLLQENQVQQIQRFIETEKHNNEAWKLEQQLKEVKGQIDEKIQKQFKKQNDLKVVRLYTDTEIELAGKKVVMHYINEESKRLREKIAKCLREKEILVTKYQKIQDFKDLADKKQNLIRVLVKQNASARSRLDAQQEEIQSYIQRSLLSHETEAKSLSTDLHGCVVTEIDKFTGLVLPYLLFTLDTDSSLKVAIADLSINQSTHPVSIATKQQLQKVLDTIRFSVFQAPELILPHCFKIKSDIEELLELNDSKTRGDNQSAIKKDVVKFVSELYEMAVENDRKLIERSLPVIQQRINRTGQALSDCIRVKDEINEWWDQPAQYTVPWVISDQHNLQQWKDKWTVQVTKLRQMMVQK</sequence>
<protein>
    <recommendedName>
        <fullName evidence="5">HAUS augmin-like complex subunit 5</fullName>
    </recommendedName>
</protein>
<feature type="coiled-coil region" evidence="1">
    <location>
        <begin position="351"/>
        <end position="378"/>
    </location>
</feature>
<dbReference type="PANTHER" id="PTHR28588">
    <property type="entry name" value="HAUS AUGMIN-LIKE COMPLEX SUBUNIT 5"/>
    <property type="match status" value="1"/>
</dbReference>
<proteinExistence type="predicted"/>
<feature type="region of interest" description="Disordered" evidence="2">
    <location>
        <begin position="198"/>
        <end position="219"/>
    </location>
</feature>
<evidence type="ECO:0000313" key="3">
    <source>
        <dbReference type="EMBL" id="KAJ8313365.1"/>
    </source>
</evidence>
<comment type="caution">
    <text evidence="3">The sequence shown here is derived from an EMBL/GenBank/DDBJ whole genome shotgun (WGS) entry which is preliminary data.</text>
</comment>
<evidence type="ECO:0000313" key="4">
    <source>
        <dbReference type="Proteomes" id="UP001217089"/>
    </source>
</evidence>
<reference evidence="3 4" key="1">
    <citation type="submission" date="2022-12" db="EMBL/GenBank/DDBJ databases">
        <title>Chromosome-level genome of Tegillarca granosa.</title>
        <authorList>
            <person name="Kim J."/>
        </authorList>
    </citation>
    <scope>NUCLEOTIDE SEQUENCE [LARGE SCALE GENOMIC DNA]</scope>
    <source>
        <strain evidence="3">Teg-2019</strain>
        <tissue evidence="3">Adductor muscle</tissue>
    </source>
</reference>
<gene>
    <name evidence="3" type="ORF">KUTeg_009151</name>
</gene>